<accession>A0A9D2HI48</accession>
<dbReference type="GO" id="GO:0006352">
    <property type="term" value="P:DNA-templated transcription initiation"/>
    <property type="evidence" value="ECO:0007669"/>
    <property type="project" value="InterPro"/>
</dbReference>
<dbReference type="Gene3D" id="1.10.10.10">
    <property type="entry name" value="Winged helix-like DNA-binding domain superfamily/Winged helix DNA-binding domain"/>
    <property type="match status" value="1"/>
</dbReference>
<dbReference type="InterPro" id="IPR007624">
    <property type="entry name" value="RNA_pol_sigma70_r3"/>
</dbReference>
<dbReference type="Proteomes" id="UP000823900">
    <property type="component" value="Unassembled WGS sequence"/>
</dbReference>
<evidence type="ECO:0000313" key="2">
    <source>
        <dbReference type="EMBL" id="HJA72076.1"/>
    </source>
</evidence>
<protein>
    <submittedName>
        <fullName evidence="2">RNA polymerase subunit sigma-70</fullName>
    </submittedName>
</protein>
<dbReference type="PANTHER" id="PTHR30603:SF17">
    <property type="entry name" value="RNA POLYMERASE SIGMA-G FACTOR"/>
    <property type="match status" value="1"/>
</dbReference>
<reference evidence="2" key="1">
    <citation type="journal article" date="2021" name="PeerJ">
        <title>Extensive microbial diversity within the chicken gut microbiome revealed by metagenomics and culture.</title>
        <authorList>
            <person name="Gilroy R."/>
            <person name="Ravi A."/>
            <person name="Getino M."/>
            <person name="Pursley I."/>
            <person name="Horton D.L."/>
            <person name="Alikhan N.F."/>
            <person name="Baker D."/>
            <person name="Gharbi K."/>
            <person name="Hall N."/>
            <person name="Watson M."/>
            <person name="Adriaenssens E.M."/>
            <person name="Foster-Nyarko E."/>
            <person name="Jarju S."/>
            <person name="Secka A."/>
            <person name="Antonio M."/>
            <person name="Oren A."/>
            <person name="Chaudhuri R.R."/>
            <person name="La Ragione R."/>
            <person name="Hildebrand F."/>
            <person name="Pallen M.J."/>
        </authorList>
    </citation>
    <scope>NUCLEOTIDE SEQUENCE</scope>
    <source>
        <strain evidence="2">CHK178-16964</strain>
    </source>
</reference>
<name>A0A9D2HI48_9FIRM</name>
<dbReference type="EMBL" id="DWZA01000096">
    <property type="protein sequence ID" value="HJA72076.1"/>
    <property type="molecule type" value="Genomic_DNA"/>
</dbReference>
<dbReference type="Gene3D" id="1.20.120.1810">
    <property type="match status" value="1"/>
</dbReference>
<reference evidence="2" key="2">
    <citation type="submission" date="2021-04" db="EMBL/GenBank/DDBJ databases">
        <authorList>
            <person name="Gilroy R."/>
        </authorList>
    </citation>
    <scope>NUCLEOTIDE SEQUENCE</scope>
    <source>
        <strain evidence="2">CHK178-16964</strain>
    </source>
</reference>
<comment type="caution">
    <text evidence="2">The sequence shown here is derived from an EMBL/GenBank/DDBJ whole genome shotgun (WGS) entry which is preliminary data.</text>
</comment>
<sequence length="185" mass="20992">MENDFYQMYLEELDQIDELEKEEEEKLLALLFSGDLSVRERLIEGNLKRALAYAKEYEDQGIGLNDLIQEASMALTAAVGGFSGGDFQKFLEQEVRKALEAALKEQKMEQNIEEEITARVNVLQQVSSVLAKELGREATVKELAEKMKMTEDEIKDIMKITLDAVNVSQAEHLDLGLDTEEEDQN</sequence>
<organism evidence="2 3">
    <name type="scientific">Candidatus Lachnoclostridium stercoravium</name>
    <dbReference type="NCBI Taxonomy" id="2838633"/>
    <lineage>
        <taxon>Bacteria</taxon>
        <taxon>Bacillati</taxon>
        <taxon>Bacillota</taxon>
        <taxon>Clostridia</taxon>
        <taxon>Lachnospirales</taxon>
        <taxon>Lachnospiraceae</taxon>
    </lineage>
</organism>
<dbReference type="InterPro" id="IPR013325">
    <property type="entry name" value="RNA_pol_sigma_r2"/>
</dbReference>
<evidence type="ECO:0000259" key="1">
    <source>
        <dbReference type="Pfam" id="PF04539"/>
    </source>
</evidence>
<dbReference type="SUPFAM" id="SSF88659">
    <property type="entry name" value="Sigma3 and sigma4 domains of RNA polymerase sigma factors"/>
    <property type="match status" value="1"/>
</dbReference>
<feature type="domain" description="RNA polymerase sigma-70 region 3" evidence="1">
    <location>
        <begin position="120"/>
        <end position="169"/>
    </location>
</feature>
<dbReference type="GO" id="GO:0003700">
    <property type="term" value="F:DNA-binding transcription factor activity"/>
    <property type="evidence" value="ECO:0007669"/>
    <property type="project" value="InterPro"/>
</dbReference>
<gene>
    <name evidence="2" type="ORF">IAA07_10980</name>
</gene>
<dbReference type="AlphaFoldDB" id="A0A9D2HI48"/>
<dbReference type="InterPro" id="IPR050239">
    <property type="entry name" value="Sigma-70_RNA_pol_init_factors"/>
</dbReference>
<dbReference type="SUPFAM" id="SSF88946">
    <property type="entry name" value="Sigma2 domain of RNA polymerase sigma factors"/>
    <property type="match status" value="1"/>
</dbReference>
<dbReference type="PANTHER" id="PTHR30603">
    <property type="entry name" value="RNA POLYMERASE SIGMA FACTOR RPO"/>
    <property type="match status" value="1"/>
</dbReference>
<dbReference type="InterPro" id="IPR013324">
    <property type="entry name" value="RNA_pol_sigma_r3/r4-like"/>
</dbReference>
<dbReference type="Pfam" id="PF04539">
    <property type="entry name" value="Sigma70_r3"/>
    <property type="match status" value="1"/>
</dbReference>
<evidence type="ECO:0000313" key="3">
    <source>
        <dbReference type="Proteomes" id="UP000823900"/>
    </source>
</evidence>
<dbReference type="InterPro" id="IPR036388">
    <property type="entry name" value="WH-like_DNA-bd_sf"/>
</dbReference>
<proteinExistence type="predicted"/>